<keyword evidence="6" id="KW-1133">Transmembrane helix</keyword>
<evidence type="ECO:0000313" key="12">
    <source>
        <dbReference type="EMBL" id="ONI15026.1"/>
    </source>
</evidence>
<dbReference type="PANTHER" id="PTHR48063">
    <property type="entry name" value="LRR RECEPTOR-LIKE KINASE"/>
    <property type="match status" value="1"/>
</dbReference>
<keyword evidence="2" id="KW-0433">Leucine-rich repeat</keyword>
<dbReference type="PANTHER" id="PTHR48063:SF98">
    <property type="entry name" value="LRR RECEPTOR-LIKE SERINE_THREONINE-PROTEIN KINASE FLS2"/>
    <property type="match status" value="1"/>
</dbReference>
<feature type="chain" id="PRO_5012309815" description="Leucine-rich repeat-containing N-terminal plant-type domain-containing protein" evidence="10">
    <location>
        <begin position="22"/>
        <end position="270"/>
    </location>
</feature>
<dbReference type="Pfam" id="PF08263">
    <property type="entry name" value="LRRNT_2"/>
    <property type="match status" value="1"/>
</dbReference>
<dbReference type="Gramene" id="ONI15026">
    <property type="protein sequence ID" value="ONI15026"/>
    <property type="gene ID" value="PRUPE_3G021800"/>
</dbReference>
<evidence type="ECO:0000256" key="2">
    <source>
        <dbReference type="ARBA" id="ARBA00022614"/>
    </source>
</evidence>
<evidence type="ECO:0000256" key="3">
    <source>
        <dbReference type="ARBA" id="ARBA00022692"/>
    </source>
</evidence>
<name>A0A251PTY5_PRUPE</name>
<keyword evidence="4 10" id="KW-0732">Signal</keyword>
<proteinExistence type="predicted"/>
<keyword evidence="7" id="KW-0472">Membrane</keyword>
<feature type="signal peptide" evidence="10">
    <location>
        <begin position="1"/>
        <end position="21"/>
    </location>
</feature>
<dbReference type="Gene3D" id="3.80.10.10">
    <property type="entry name" value="Ribonuclease Inhibitor"/>
    <property type="match status" value="3"/>
</dbReference>
<dbReference type="InterPro" id="IPR032675">
    <property type="entry name" value="LRR_dom_sf"/>
</dbReference>
<protein>
    <recommendedName>
        <fullName evidence="11">Leucine-rich repeat-containing N-terminal plant-type domain-containing protein</fullName>
    </recommendedName>
</protein>
<evidence type="ECO:0000256" key="4">
    <source>
        <dbReference type="ARBA" id="ARBA00022729"/>
    </source>
</evidence>
<comment type="subcellular location">
    <subcellularLocation>
        <location evidence="1">Membrane</location>
        <topology evidence="1">Single-pass type I membrane protein</topology>
    </subcellularLocation>
</comment>
<evidence type="ECO:0000256" key="1">
    <source>
        <dbReference type="ARBA" id="ARBA00004479"/>
    </source>
</evidence>
<dbReference type="InterPro" id="IPR046956">
    <property type="entry name" value="RLP23-like"/>
</dbReference>
<evidence type="ECO:0000256" key="6">
    <source>
        <dbReference type="ARBA" id="ARBA00022989"/>
    </source>
</evidence>
<dbReference type="SUPFAM" id="SSF52058">
    <property type="entry name" value="L domain-like"/>
    <property type="match status" value="1"/>
</dbReference>
<evidence type="ECO:0000256" key="10">
    <source>
        <dbReference type="SAM" id="SignalP"/>
    </source>
</evidence>
<dbReference type="Pfam" id="PF00560">
    <property type="entry name" value="LRR_1"/>
    <property type="match status" value="2"/>
</dbReference>
<evidence type="ECO:0000256" key="9">
    <source>
        <dbReference type="ARBA" id="ARBA00023180"/>
    </source>
</evidence>
<reference evidence="12 13" key="1">
    <citation type="journal article" date="2013" name="Nat. Genet.">
        <title>The high-quality draft genome of peach (Prunus persica) identifies unique patterns of genetic diversity, domestication and genome evolution.</title>
        <authorList>
            <consortium name="International Peach Genome Initiative"/>
            <person name="Verde I."/>
            <person name="Abbott A.G."/>
            <person name="Scalabrin S."/>
            <person name="Jung S."/>
            <person name="Shu S."/>
            <person name="Marroni F."/>
            <person name="Zhebentyayeva T."/>
            <person name="Dettori M.T."/>
            <person name="Grimwood J."/>
            <person name="Cattonaro F."/>
            <person name="Zuccolo A."/>
            <person name="Rossini L."/>
            <person name="Jenkins J."/>
            <person name="Vendramin E."/>
            <person name="Meisel L.A."/>
            <person name="Decroocq V."/>
            <person name="Sosinski B."/>
            <person name="Prochnik S."/>
            <person name="Mitros T."/>
            <person name="Policriti A."/>
            <person name="Cipriani G."/>
            <person name="Dondini L."/>
            <person name="Ficklin S."/>
            <person name="Goodstein D.M."/>
            <person name="Xuan P."/>
            <person name="Del Fabbro C."/>
            <person name="Aramini V."/>
            <person name="Copetti D."/>
            <person name="Gonzalez S."/>
            <person name="Horner D.S."/>
            <person name="Falchi R."/>
            <person name="Lucas S."/>
            <person name="Mica E."/>
            <person name="Maldonado J."/>
            <person name="Lazzari B."/>
            <person name="Bielenberg D."/>
            <person name="Pirona R."/>
            <person name="Miculan M."/>
            <person name="Barakat A."/>
            <person name="Testolin R."/>
            <person name="Stella A."/>
            <person name="Tartarini S."/>
            <person name="Tonutti P."/>
            <person name="Arus P."/>
            <person name="Orellana A."/>
            <person name="Wells C."/>
            <person name="Main D."/>
            <person name="Vizzotto G."/>
            <person name="Silva H."/>
            <person name="Salamini F."/>
            <person name="Schmutz J."/>
            <person name="Morgante M."/>
            <person name="Rokhsar D.S."/>
        </authorList>
    </citation>
    <scope>NUCLEOTIDE SEQUENCE [LARGE SCALE GENOMIC DNA]</scope>
    <source>
        <strain evidence="13">cv. Nemared</strain>
    </source>
</reference>
<dbReference type="STRING" id="3760.A0A251PTY5"/>
<evidence type="ECO:0000256" key="8">
    <source>
        <dbReference type="ARBA" id="ARBA00023170"/>
    </source>
</evidence>
<evidence type="ECO:0000256" key="7">
    <source>
        <dbReference type="ARBA" id="ARBA00023136"/>
    </source>
</evidence>
<keyword evidence="9" id="KW-0325">Glycoprotein</keyword>
<sequence>MRIVSVFRFLSIATITTISLCNRNLGVPCKQNERQALLLMFKQDLKDPSNRLLSWVGEGDCCNWTGVVCDNLTGRVHEYLNYSLYQENSLGGKVNTSLPNLKHLSYLDLSNNDFGGIQIPSFLGSLRRLPQWLYTCSNLESLSIGNLTAIVNLDLSANQLGGKIPNSLGNLCKLTVLGLSRNYFNGRVSEILGSLSRCPLSDQLGNFRHLRLLALMSNSISGPIPVSLGNLLFLEEASISENHFDGTLPKTTGQLKMVTVSYVKSIAVRL</sequence>
<dbReference type="GO" id="GO:0016020">
    <property type="term" value="C:membrane"/>
    <property type="evidence" value="ECO:0007669"/>
    <property type="project" value="UniProtKB-SubCell"/>
</dbReference>
<evidence type="ECO:0000256" key="5">
    <source>
        <dbReference type="ARBA" id="ARBA00022737"/>
    </source>
</evidence>
<keyword evidence="13" id="KW-1185">Reference proteome</keyword>
<gene>
    <name evidence="12" type="ORF">PRUPE_3G021800</name>
</gene>
<dbReference type="AlphaFoldDB" id="A0A251PTY5"/>
<dbReference type="Proteomes" id="UP000006882">
    <property type="component" value="Chromosome G3"/>
</dbReference>
<keyword evidence="3" id="KW-0812">Transmembrane</keyword>
<keyword evidence="5" id="KW-0677">Repeat</keyword>
<keyword evidence="8" id="KW-0675">Receptor</keyword>
<organism evidence="12 13">
    <name type="scientific">Prunus persica</name>
    <name type="common">Peach</name>
    <name type="synonym">Amygdalus persica</name>
    <dbReference type="NCBI Taxonomy" id="3760"/>
    <lineage>
        <taxon>Eukaryota</taxon>
        <taxon>Viridiplantae</taxon>
        <taxon>Streptophyta</taxon>
        <taxon>Embryophyta</taxon>
        <taxon>Tracheophyta</taxon>
        <taxon>Spermatophyta</taxon>
        <taxon>Magnoliopsida</taxon>
        <taxon>eudicotyledons</taxon>
        <taxon>Gunneridae</taxon>
        <taxon>Pentapetalae</taxon>
        <taxon>rosids</taxon>
        <taxon>fabids</taxon>
        <taxon>Rosales</taxon>
        <taxon>Rosaceae</taxon>
        <taxon>Amygdaloideae</taxon>
        <taxon>Amygdaleae</taxon>
        <taxon>Prunus</taxon>
    </lineage>
</organism>
<feature type="domain" description="Leucine-rich repeat-containing N-terminal plant-type" evidence="11">
    <location>
        <begin position="36"/>
        <end position="70"/>
    </location>
</feature>
<dbReference type="InterPro" id="IPR013210">
    <property type="entry name" value="LRR_N_plant-typ"/>
</dbReference>
<evidence type="ECO:0000259" key="11">
    <source>
        <dbReference type="Pfam" id="PF08263"/>
    </source>
</evidence>
<accession>A0A251PTY5</accession>
<dbReference type="InterPro" id="IPR001611">
    <property type="entry name" value="Leu-rich_rpt"/>
</dbReference>
<evidence type="ECO:0000313" key="13">
    <source>
        <dbReference type="Proteomes" id="UP000006882"/>
    </source>
</evidence>
<dbReference type="EMBL" id="CM007653">
    <property type="protein sequence ID" value="ONI15026.1"/>
    <property type="molecule type" value="Genomic_DNA"/>
</dbReference>